<name>A0A9W6K2M4_9PSED</name>
<keyword evidence="3" id="KW-1185">Reference proteome</keyword>
<reference evidence="2" key="1">
    <citation type="journal article" date="2014" name="Int. J. Syst. Evol. Microbiol.">
        <title>Complete genome sequence of Corynebacterium casei LMG S-19264T (=DSM 44701T), isolated from a smear-ripened cheese.</title>
        <authorList>
            <consortium name="US DOE Joint Genome Institute (JGI-PGF)"/>
            <person name="Walter F."/>
            <person name="Albersmeier A."/>
            <person name="Kalinowski J."/>
            <person name="Ruckert C."/>
        </authorList>
    </citation>
    <scope>NUCLEOTIDE SEQUENCE</scope>
    <source>
        <strain evidence="2">VKM B-2935</strain>
    </source>
</reference>
<proteinExistence type="predicted"/>
<dbReference type="SUPFAM" id="SSF53448">
    <property type="entry name" value="Nucleotide-diphospho-sugar transferases"/>
    <property type="match status" value="1"/>
</dbReference>
<sequence length="238" mass="26268">MTITTAIILAGGLGTRLRSVVADRPKPMALIHGRPFLEWLMDYWIDQGIRRFILSVGYQHLAITEHFGSRYRLARLSYAIEPERLGTGGGLLLAARQLNDEDAFLVLNGDTFFAVDLPALDHFSRTHAADWSLALFRAGQADRYMGVTLNTQERIVALASRKSSEGYLANGGVYWVRTTSLAKFPSHTEQALSLEDELLPALLDSSTTLAGFVAQGTFIDIGVPEDYAKAKQLLLPFP</sequence>
<dbReference type="Proteomes" id="UP001143328">
    <property type="component" value="Unassembled WGS sequence"/>
</dbReference>
<evidence type="ECO:0000313" key="3">
    <source>
        <dbReference type="Proteomes" id="UP001143328"/>
    </source>
</evidence>
<accession>A0A9W6K2M4</accession>
<protein>
    <submittedName>
        <fullName evidence="2">Nucleoside-diphosphate-sugar pyrophosphorylase</fullName>
    </submittedName>
</protein>
<dbReference type="InterPro" id="IPR005835">
    <property type="entry name" value="NTP_transferase_dom"/>
</dbReference>
<dbReference type="PANTHER" id="PTHR22572">
    <property type="entry name" value="SUGAR-1-PHOSPHATE GUANYL TRANSFERASE"/>
    <property type="match status" value="1"/>
</dbReference>
<feature type="domain" description="Nucleotidyl transferase" evidence="1">
    <location>
        <begin position="6"/>
        <end position="233"/>
    </location>
</feature>
<organism evidence="2 3">
    <name type="scientific">Pseudomonas turukhanskensis</name>
    <dbReference type="NCBI Taxonomy" id="1806536"/>
    <lineage>
        <taxon>Bacteria</taxon>
        <taxon>Pseudomonadati</taxon>
        <taxon>Pseudomonadota</taxon>
        <taxon>Gammaproteobacteria</taxon>
        <taxon>Pseudomonadales</taxon>
        <taxon>Pseudomonadaceae</taxon>
        <taxon>Pseudomonas</taxon>
    </lineage>
</organism>
<dbReference type="RefSeq" id="WP_271194002.1">
    <property type="nucleotide sequence ID" value="NZ_BSFN01000002.1"/>
</dbReference>
<comment type="caution">
    <text evidence="2">The sequence shown here is derived from an EMBL/GenBank/DDBJ whole genome shotgun (WGS) entry which is preliminary data.</text>
</comment>
<dbReference type="Gene3D" id="3.90.550.10">
    <property type="entry name" value="Spore Coat Polysaccharide Biosynthesis Protein SpsA, Chain A"/>
    <property type="match status" value="1"/>
</dbReference>
<gene>
    <name evidence="2" type="ORF">GCM10017655_08040</name>
</gene>
<dbReference type="EMBL" id="BSFN01000002">
    <property type="protein sequence ID" value="GLK87742.1"/>
    <property type="molecule type" value="Genomic_DNA"/>
</dbReference>
<evidence type="ECO:0000259" key="1">
    <source>
        <dbReference type="Pfam" id="PF00483"/>
    </source>
</evidence>
<dbReference type="InterPro" id="IPR029044">
    <property type="entry name" value="Nucleotide-diphossugar_trans"/>
</dbReference>
<dbReference type="Pfam" id="PF00483">
    <property type="entry name" value="NTP_transferase"/>
    <property type="match status" value="1"/>
</dbReference>
<dbReference type="AlphaFoldDB" id="A0A9W6K2M4"/>
<dbReference type="InterPro" id="IPR050486">
    <property type="entry name" value="Mannose-1P_guanyltransferase"/>
</dbReference>
<evidence type="ECO:0000313" key="2">
    <source>
        <dbReference type="EMBL" id="GLK87742.1"/>
    </source>
</evidence>
<reference evidence="2" key="2">
    <citation type="submission" date="2023-01" db="EMBL/GenBank/DDBJ databases">
        <authorList>
            <person name="Sun Q."/>
            <person name="Evtushenko L."/>
        </authorList>
    </citation>
    <scope>NUCLEOTIDE SEQUENCE</scope>
    <source>
        <strain evidence="2">VKM B-2935</strain>
    </source>
</reference>